<name>A0A5B8NQT1_9CHRO</name>
<dbReference type="Proteomes" id="UP000318453">
    <property type="component" value="Chromosome"/>
</dbReference>
<proteinExistence type="predicted"/>
<gene>
    <name evidence="1" type="ORF">FRE64_16040</name>
</gene>
<protein>
    <submittedName>
        <fullName evidence="1">Uncharacterized protein</fullName>
    </submittedName>
</protein>
<dbReference type="OrthoDB" id="428653at2"/>
<reference evidence="1" key="1">
    <citation type="submission" date="2019-08" db="EMBL/GenBank/DDBJ databases">
        <title>Carotenoids and Carotenoid Binding Proteins in the Halophilic Cyanobacterium Euhalothece sp. ZM00.</title>
        <authorList>
            <person name="Cho S.M."/>
            <person name="Song J.Y."/>
            <person name="Park Y.-I."/>
        </authorList>
    </citation>
    <scope>NUCLEOTIDE SEQUENCE [LARGE SCALE GENOMIC DNA]</scope>
    <source>
        <strain evidence="1">Z-M001</strain>
    </source>
</reference>
<dbReference type="EMBL" id="CP042326">
    <property type="protein sequence ID" value="QDZ41317.1"/>
    <property type="molecule type" value="Genomic_DNA"/>
</dbReference>
<sequence length="91" mass="10551">MKSTEIKQRIAQSLDQLNPEKLIVVEKVVREFATYFNSEPLVESSSENNEQYDPLARLRNSDFICCFGDDSDLAEKSEKVAWEFLSKRETD</sequence>
<evidence type="ECO:0000313" key="2">
    <source>
        <dbReference type="Proteomes" id="UP000318453"/>
    </source>
</evidence>
<keyword evidence="2" id="KW-1185">Reference proteome</keyword>
<dbReference type="RefSeq" id="WP_146297151.1">
    <property type="nucleotide sequence ID" value="NZ_CP042326.1"/>
</dbReference>
<organism evidence="1 2">
    <name type="scientific">Euhalothece natronophila Z-M001</name>
    <dbReference type="NCBI Taxonomy" id="522448"/>
    <lineage>
        <taxon>Bacteria</taxon>
        <taxon>Bacillati</taxon>
        <taxon>Cyanobacteriota</taxon>
        <taxon>Cyanophyceae</taxon>
        <taxon>Oscillatoriophycideae</taxon>
        <taxon>Chroococcales</taxon>
        <taxon>Halothecacae</taxon>
        <taxon>Halothece cluster</taxon>
        <taxon>Euhalothece</taxon>
    </lineage>
</organism>
<dbReference type="KEGG" id="enn:FRE64_16040"/>
<evidence type="ECO:0000313" key="1">
    <source>
        <dbReference type="EMBL" id="QDZ41317.1"/>
    </source>
</evidence>
<dbReference type="AlphaFoldDB" id="A0A5B8NQT1"/>
<accession>A0A5B8NQT1</accession>